<evidence type="ECO:0000256" key="1">
    <source>
        <dbReference type="ARBA" id="ARBA00009995"/>
    </source>
</evidence>
<reference evidence="3 4" key="1">
    <citation type="submission" date="2024-04" db="EMBL/GenBank/DDBJ databases">
        <authorList>
            <person name="Fracassetti M."/>
        </authorList>
    </citation>
    <scope>NUCLEOTIDE SEQUENCE [LARGE SCALE GENOMIC DNA]</scope>
</reference>
<dbReference type="CDD" id="cd03784">
    <property type="entry name" value="GT1_Gtf-like"/>
    <property type="match status" value="1"/>
</dbReference>
<evidence type="ECO:0000313" key="4">
    <source>
        <dbReference type="Proteomes" id="UP001497516"/>
    </source>
</evidence>
<dbReference type="Pfam" id="PF00201">
    <property type="entry name" value="UDPGT"/>
    <property type="match status" value="1"/>
</dbReference>
<dbReference type="PANTHER" id="PTHR11926:SF1464">
    <property type="entry name" value="UDP-GLYCOSYLTRANSFERASE 76B1-LIKE"/>
    <property type="match status" value="1"/>
</dbReference>
<accession>A0AAV2END9</accession>
<dbReference type="FunFam" id="3.40.50.2000:FF:000120">
    <property type="entry name" value="UDP-glycosyltransferase 76C1"/>
    <property type="match status" value="1"/>
</dbReference>
<proteinExistence type="inferred from homology"/>
<dbReference type="PANTHER" id="PTHR11926">
    <property type="entry name" value="GLUCOSYL/GLUCURONOSYL TRANSFERASES"/>
    <property type="match status" value="1"/>
</dbReference>
<comment type="similarity">
    <text evidence="1">Belongs to the UDP-glycosyltransferase family.</text>
</comment>
<gene>
    <name evidence="3" type="ORF">LTRI10_LOCUS28458</name>
</gene>
<evidence type="ECO:0000313" key="3">
    <source>
        <dbReference type="EMBL" id="CAL1387476.1"/>
    </source>
</evidence>
<dbReference type="GO" id="GO:0009863">
    <property type="term" value="P:salicylic acid mediated signaling pathway"/>
    <property type="evidence" value="ECO:0007669"/>
    <property type="project" value="TreeGrafter"/>
</dbReference>
<dbReference type="GO" id="GO:0080044">
    <property type="term" value="F:quercetin 7-O-glucosyltransferase activity"/>
    <property type="evidence" value="ECO:0007669"/>
    <property type="project" value="TreeGrafter"/>
</dbReference>
<organism evidence="3 4">
    <name type="scientific">Linum trigynum</name>
    <dbReference type="NCBI Taxonomy" id="586398"/>
    <lineage>
        <taxon>Eukaryota</taxon>
        <taxon>Viridiplantae</taxon>
        <taxon>Streptophyta</taxon>
        <taxon>Embryophyta</taxon>
        <taxon>Tracheophyta</taxon>
        <taxon>Spermatophyta</taxon>
        <taxon>Magnoliopsida</taxon>
        <taxon>eudicotyledons</taxon>
        <taxon>Gunneridae</taxon>
        <taxon>Pentapetalae</taxon>
        <taxon>rosids</taxon>
        <taxon>fabids</taxon>
        <taxon>Malpighiales</taxon>
        <taxon>Linaceae</taxon>
        <taxon>Linum</taxon>
    </lineage>
</organism>
<dbReference type="GO" id="GO:0080043">
    <property type="term" value="F:quercetin 3-O-glucosyltransferase activity"/>
    <property type="evidence" value="ECO:0007669"/>
    <property type="project" value="TreeGrafter"/>
</dbReference>
<dbReference type="Proteomes" id="UP001497516">
    <property type="component" value="Chromosome 5"/>
</dbReference>
<dbReference type="AlphaFoldDB" id="A0AAV2END9"/>
<dbReference type="InterPro" id="IPR002213">
    <property type="entry name" value="UDP_glucos_trans"/>
</dbReference>
<evidence type="ECO:0000256" key="2">
    <source>
        <dbReference type="ARBA" id="ARBA00022679"/>
    </source>
</evidence>
<keyword evidence="4" id="KW-1185">Reference proteome</keyword>
<dbReference type="SUPFAM" id="SSF53756">
    <property type="entry name" value="UDP-Glycosyltransferase/glycogen phosphorylase"/>
    <property type="match status" value="1"/>
</dbReference>
<keyword evidence="2" id="KW-0808">Transferase</keyword>
<dbReference type="EMBL" id="OZ034818">
    <property type="protein sequence ID" value="CAL1387476.1"/>
    <property type="molecule type" value="Genomic_DNA"/>
</dbReference>
<dbReference type="Gene3D" id="3.40.50.2000">
    <property type="entry name" value="Glycogen Phosphorylase B"/>
    <property type="match status" value="2"/>
</dbReference>
<protein>
    <submittedName>
        <fullName evidence="3">Uncharacterized protein</fullName>
    </submittedName>
</protein>
<name>A0AAV2END9_9ROSI</name>
<dbReference type="FunFam" id="3.40.50.2000:FF:000060">
    <property type="entry name" value="Glycosyltransferase"/>
    <property type="match status" value="1"/>
</dbReference>
<sequence length="481" mass="53948">MENLNLRESHMKLKKGRRVLLFPLPFQGHINPMLQLANILYSRGFSITVIHTDFNSPNSTNYPDFTFHSIRIGLSEEQANQLAWPIGDVIALLTSTNITCAAPFHGALVKLISESSEEEPVACLITDADWHFTQAVADSLHLPRIVLRTTNVCSFLVYEPLPLFHQKGYFPIKDSKAEEEIPEFPPLKAKDLPQVKTQNQEDLFYLVDSMMSSIKASSGLIWNTCRDLEHSDLIKSSELFKVPNFSLGPFYKHFPCTSKSSLLAQDPTSISWLNNQAPRSVLYVSFGSVATITEAELLEIACVMNQLVPITRVVGRRGLANSQQPFLWVVRPNSVENSEWIEVLPDGFHQAVAGKGHIVRWAPQEEVLAHPSTGGFWTHCGLNSTLESMSQGVHMICAPSFGDQLVNARYISDVWRIGIHLEWKMERGEIEKVVKALMVEEEGRKIRERAGALKEKMELCLKPGGSSYEDGQSLVDHILSL</sequence>